<proteinExistence type="predicted"/>
<evidence type="ECO:0000313" key="3">
    <source>
        <dbReference type="Proteomes" id="UP000599578"/>
    </source>
</evidence>
<keyword evidence="1" id="KW-0560">Oxidoreductase</keyword>
<gene>
    <name evidence="2" type="ORF">GCM10011348_29550</name>
</gene>
<comment type="caution">
    <text evidence="2">The sequence shown here is derived from an EMBL/GenBank/DDBJ whole genome shotgun (WGS) entry which is preliminary data.</text>
</comment>
<dbReference type="SUPFAM" id="SSF48179">
    <property type="entry name" value="6-phosphogluconate dehydrogenase C-terminal domain-like"/>
    <property type="match status" value="1"/>
</dbReference>
<dbReference type="Gene3D" id="1.10.1040.10">
    <property type="entry name" value="N-(1-d-carboxylethyl)-l-norvaline Dehydrogenase, domain 2"/>
    <property type="match status" value="1"/>
</dbReference>
<evidence type="ECO:0000313" key="2">
    <source>
        <dbReference type="EMBL" id="GGO84097.1"/>
    </source>
</evidence>
<sequence>MPEADPDVTSAVDTVVKDLGIVLEAGHETQAALLSLPAVAHQLFLTTLGRGDSRADDSQVIRSNHLLNGTN</sequence>
<dbReference type="GO" id="GO:0016491">
    <property type="term" value="F:oxidoreductase activity"/>
    <property type="evidence" value="ECO:0007669"/>
    <property type="project" value="UniProtKB-KW"/>
</dbReference>
<dbReference type="Proteomes" id="UP000599578">
    <property type="component" value="Unassembled WGS sequence"/>
</dbReference>
<organism evidence="2 3">
    <name type="scientific">Marinobacterium nitratireducens</name>
    <dbReference type="NCBI Taxonomy" id="518897"/>
    <lineage>
        <taxon>Bacteria</taxon>
        <taxon>Pseudomonadati</taxon>
        <taxon>Pseudomonadota</taxon>
        <taxon>Gammaproteobacteria</taxon>
        <taxon>Oceanospirillales</taxon>
        <taxon>Oceanospirillaceae</taxon>
        <taxon>Marinobacterium</taxon>
    </lineage>
</organism>
<dbReference type="AlphaFoldDB" id="A0A918DVE6"/>
<dbReference type="EMBL" id="BMLT01000007">
    <property type="protein sequence ID" value="GGO84097.1"/>
    <property type="molecule type" value="Genomic_DNA"/>
</dbReference>
<accession>A0A918DVE6</accession>
<protein>
    <submittedName>
        <fullName evidence="2">Uncharacterized protein</fullName>
    </submittedName>
</protein>
<keyword evidence="3" id="KW-1185">Reference proteome</keyword>
<dbReference type="InterPro" id="IPR013328">
    <property type="entry name" value="6PGD_dom2"/>
</dbReference>
<dbReference type="InterPro" id="IPR008927">
    <property type="entry name" value="6-PGluconate_DH-like_C_sf"/>
</dbReference>
<reference evidence="2 3" key="1">
    <citation type="journal article" date="2014" name="Int. J. Syst. Evol. Microbiol.">
        <title>Complete genome sequence of Corynebacterium casei LMG S-19264T (=DSM 44701T), isolated from a smear-ripened cheese.</title>
        <authorList>
            <consortium name="US DOE Joint Genome Institute (JGI-PGF)"/>
            <person name="Walter F."/>
            <person name="Albersmeier A."/>
            <person name="Kalinowski J."/>
            <person name="Ruckert C."/>
        </authorList>
    </citation>
    <scope>NUCLEOTIDE SEQUENCE [LARGE SCALE GENOMIC DNA]</scope>
    <source>
        <strain evidence="2 3">CGMCC 1.7286</strain>
    </source>
</reference>
<evidence type="ECO:0000256" key="1">
    <source>
        <dbReference type="ARBA" id="ARBA00023002"/>
    </source>
</evidence>
<name>A0A918DVE6_9GAMM</name>